<keyword evidence="3" id="KW-0238">DNA-binding</keyword>
<dbReference type="STRING" id="573064.Mefer_0253"/>
<keyword evidence="2" id="KW-0680">Restriction system</keyword>
<dbReference type="SUPFAM" id="SSF116734">
    <property type="entry name" value="DNA methylase specificity domain"/>
    <property type="match status" value="2"/>
</dbReference>
<keyword evidence="7" id="KW-1185">Reference proteome</keyword>
<dbReference type="KEGG" id="mfe:Mefer_0253"/>
<feature type="domain" description="Type I restriction modification DNA specificity" evidence="5">
    <location>
        <begin position="5"/>
        <end position="174"/>
    </location>
</feature>
<dbReference type="AlphaFoldDB" id="C7P6A9"/>
<evidence type="ECO:0000259" key="5">
    <source>
        <dbReference type="Pfam" id="PF01420"/>
    </source>
</evidence>
<dbReference type="InterPro" id="IPR052021">
    <property type="entry name" value="Type-I_RS_S_subunit"/>
</dbReference>
<dbReference type="Proteomes" id="UP000001495">
    <property type="component" value="Chromosome"/>
</dbReference>
<dbReference type="InterPro" id="IPR000055">
    <property type="entry name" value="Restrct_endonuc_typeI_TRD"/>
</dbReference>
<gene>
    <name evidence="6" type="ordered locus">Mefer_0253</name>
</gene>
<dbReference type="PANTHER" id="PTHR30408:SF12">
    <property type="entry name" value="TYPE I RESTRICTION ENZYME MJAVIII SPECIFICITY SUBUNIT"/>
    <property type="match status" value="1"/>
</dbReference>
<evidence type="ECO:0000256" key="1">
    <source>
        <dbReference type="ARBA" id="ARBA00010923"/>
    </source>
</evidence>
<dbReference type="CDD" id="cd17263">
    <property type="entry name" value="RMtype1_S_AbaB8300I-TRD1-CR1_like"/>
    <property type="match status" value="1"/>
</dbReference>
<dbReference type="OrthoDB" id="84651at2157"/>
<protein>
    <submittedName>
        <fullName evidence="6">Restriction modification system DNA specificity domain protein</fullName>
    </submittedName>
</protein>
<dbReference type="REBASE" id="21667">
    <property type="entry name" value="S.Mfe86ORF254P"/>
</dbReference>
<dbReference type="EMBL" id="CP001696">
    <property type="protein sequence ID" value="ACV24091.1"/>
    <property type="molecule type" value="Genomic_DNA"/>
</dbReference>
<dbReference type="HOGENOM" id="CLU_021095_10_3_2"/>
<dbReference type="GeneID" id="8364918"/>
<dbReference type="CDD" id="cd17244">
    <property type="entry name" value="RMtype1_S_Apa101655I-TRD2-CR2_like"/>
    <property type="match status" value="1"/>
</dbReference>
<dbReference type="Gene3D" id="3.90.220.20">
    <property type="entry name" value="DNA methylase specificity domains"/>
    <property type="match status" value="2"/>
</dbReference>
<dbReference type="GO" id="GO:0009307">
    <property type="term" value="P:DNA restriction-modification system"/>
    <property type="evidence" value="ECO:0007669"/>
    <property type="project" value="UniProtKB-KW"/>
</dbReference>
<feature type="domain" description="Type I restriction modification DNA specificity" evidence="5">
    <location>
        <begin position="202"/>
        <end position="378"/>
    </location>
</feature>
<dbReference type="RefSeq" id="WP_015790831.1">
    <property type="nucleotide sequence ID" value="NC_013156.1"/>
</dbReference>
<dbReference type="PANTHER" id="PTHR30408">
    <property type="entry name" value="TYPE-1 RESTRICTION ENZYME ECOKI SPECIFICITY PROTEIN"/>
    <property type="match status" value="1"/>
</dbReference>
<dbReference type="InterPro" id="IPR044946">
    <property type="entry name" value="Restrct_endonuc_typeI_TRD_sf"/>
</dbReference>
<comment type="similarity">
    <text evidence="1">Belongs to the type-I restriction system S methylase family.</text>
</comment>
<evidence type="ECO:0000313" key="7">
    <source>
        <dbReference type="Proteomes" id="UP000001495"/>
    </source>
</evidence>
<accession>C7P6A9</accession>
<dbReference type="eggNOG" id="arCOG02626">
    <property type="taxonomic scope" value="Archaea"/>
</dbReference>
<dbReference type="Pfam" id="PF01420">
    <property type="entry name" value="Methylase_S"/>
    <property type="match status" value="2"/>
</dbReference>
<evidence type="ECO:0000256" key="3">
    <source>
        <dbReference type="ARBA" id="ARBA00023125"/>
    </source>
</evidence>
<dbReference type="GO" id="GO:0003677">
    <property type="term" value="F:DNA binding"/>
    <property type="evidence" value="ECO:0007669"/>
    <property type="project" value="UniProtKB-KW"/>
</dbReference>
<feature type="coiled-coil region" evidence="4">
    <location>
        <begin position="357"/>
        <end position="391"/>
    </location>
</feature>
<evidence type="ECO:0000256" key="2">
    <source>
        <dbReference type="ARBA" id="ARBA00022747"/>
    </source>
</evidence>
<evidence type="ECO:0000256" key="4">
    <source>
        <dbReference type="SAM" id="Coils"/>
    </source>
</evidence>
<organism evidence="6 7">
    <name type="scientific">Methanocaldococcus fervens (strain DSM 4213 / JCM 15782 / AG86)</name>
    <name type="common">Methanococcus fervens</name>
    <dbReference type="NCBI Taxonomy" id="573064"/>
    <lineage>
        <taxon>Archaea</taxon>
        <taxon>Methanobacteriati</taxon>
        <taxon>Methanobacteriota</taxon>
        <taxon>Methanomada group</taxon>
        <taxon>Methanococci</taxon>
        <taxon>Methanococcales</taxon>
        <taxon>Methanocaldococcaceae</taxon>
        <taxon>Methanocaldococcus</taxon>
    </lineage>
</organism>
<proteinExistence type="inferred from homology"/>
<name>C7P6A9_METFA</name>
<keyword evidence="4" id="KW-0175">Coiled coil</keyword>
<reference evidence="6" key="1">
    <citation type="submission" date="2009-08" db="EMBL/GenBank/DDBJ databases">
        <title>Complete sequence of chromosome of Methanocaldococcus fervens AG86.</title>
        <authorList>
            <consortium name="US DOE Joint Genome Institute"/>
            <person name="Lucas S."/>
            <person name="Copeland A."/>
            <person name="Lapidus A."/>
            <person name="Glavina del Rio T."/>
            <person name="Tice H."/>
            <person name="Bruce D."/>
            <person name="Goodwin L."/>
            <person name="Pitluck S."/>
            <person name="Chertkov O."/>
            <person name="Detter J.C."/>
            <person name="Han C."/>
            <person name="Tapia R."/>
            <person name="Larimer F."/>
            <person name="Land M."/>
            <person name="Hauser L."/>
            <person name="Kyrpides N."/>
            <person name="Ovchinnikova G."/>
            <person name="Lupa-Sieprawska M."/>
            <person name="Whitman W.B."/>
        </authorList>
    </citation>
    <scope>NUCLEOTIDE SEQUENCE [LARGE SCALE GENOMIC DNA]</scope>
    <source>
        <strain evidence="6">AG86</strain>
    </source>
</reference>
<evidence type="ECO:0000313" key="6">
    <source>
        <dbReference type="EMBL" id="ACV24091.1"/>
    </source>
</evidence>
<sequence>MYELPEGWKWVKLKEIIKTEKGKKPKNLIKEKNNNALPYLTADYFRTGILKQYSEENEKLRIVKPGDLVLIWDGSKAGDIFISDIEGILASTMVKLIIKNKEVHPKFIYFVIKHYFPILNKNTTGAGIPHVSKEVFNNLLIPIPFKDGKPDLEKQKQIVEKIEKIFNEIDKAIKLREKAINETKELFNAVLNKIFKEAEEGERWKWVKFENIVDFKMGKTPKRSEKRYWENGVYHWVSIGDMQDKYINTTKEKISEEAFREVFKGKIVPKGTLLMSFKLTIGRTAILNIDAVHNEAIISIYPKEEILRDYLYWVLQSIDYKKYINPAIKGHTLNKEILKNLLIPIPYKDNKPDIEKQKQIANYLDNLSEKIKQLEQLQEKQLNLFKELKESILNKAFEGELI</sequence>